<reference evidence="1" key="1">
    <citation type="submission" date="2021-05" db="EMBL/GenBank/DDBJ databases">
        <authorList>
            <person name="Alioto T."/>
            <person name="Alioto T."/>
            <person name="Gomez Garrido J."/>
        </authorList>
    </citation>
    <scope>NUCLEOTIDE SEQUENCE</scope>
</reference>
<evidence type="ECO:0000313" key="1">
    <source>
        <dbReference type="EMBL" id="CAG6702754.1"/>
    </source>
</evidence>
<name>A0A8D8XPS6_9HEMI</name>
<dbReference type="EMBL" id="HBUF01340619">
    <property type="protein sequence ID" value="CAG6702752.1"/>
    <property type="molecule type" value="Transcribed_RNA"/>
</dbReference>
<protein>
    <submittedName>
        <fullName evidence="1">Uncharacterized protein</fullName>
    </submittedName>
</protein>
<organism evidence="1">
    <name type="scientific">Cacopsylla melanoneura</name>
    <dbReference type="NCBI Taxonomy" id="428564"/>
    <lineage>
        <taxon>Eukaryota</taxon>
        <taxon>Metazoa</taxon>
        <taxon>Ecdysozoa</taxon>
        <taxon>Arthropoda</taxon>
        <taxon>Hexapoda</taxon>
        <taxon>Insecta</taxon>
        <taxon>Pterygota</taxon>
        <taxon>Neoptera</taxon>
        <taxon>Paraneoptera</taxon>
        <taxon>Hemiptera</taxon>
        <taxon>Sternorrhyncha</taxon>
        <taxon>Psylloidea</taxon>
        <taxon>Psyllidae</taxon>
        <taxon>Psyllinae</taxon>
        <taxon>Cacopsylla</taxon>
    </lineage>
</organism>
<sequence>MISSQRSRRLQSQRQPRENQEWVAPIFSRGLRNISDKHVCVCNTSQRMSDNGCTNMLKFKLCLCNHSNHNISYTVEMFPPTWMCCQAVSSCMPMPSLNGPVIFLTRFLPCPGIV</sequence>
<accession>A0A8D8XPS6</accession>
<dbReference type="AlphaFoldDB" id="A0A8D8XPS6"/>
<proteinExistence type="predicted"/>
<dbReference type="EMBL" id="HBUF01340620">
    <property type="protein sequence ID" value="CAG6702754.1"/>
    <property type="molecule type" value="Transcribed_RNA"/>
</dbReference>